<evidence type="ECO:0000256" key="2">
    <source>
        <dbReference type="ARBA" id="ARBA00019232"/>
    </source>
</evidence>
<dbReference type="InterPro" id="IPR000223">
    <property type="entry name" value="Pept_S26A_signal_pept_1"/>
</dbReference>
<dbReference type="CDD" id="cd06530">
    <property type="entry name" value="S26_SPase_I"/>
    <property type="match status" value="1"/>
</dbReference>
<protein>
    <recommendedName>
        <fullName evidence="2 4">Signal peptidase I</fullName>
        <ecNumber evidence="4">3.4.21.89</ecNumber>
    </recommendedName>
</protein>
<dbReference type="GO" id="GO:0016020">
    <property type="term" value="C:membrane"/>
    <property type="evidence" value="ECO:0007669"/>
    <property type="project" value="UniProtKB-SubCell"/>
</dbReference>
<evidence type="ECO:0000256" key="1">
    <source>
        <dbReference type="ARBA" id="ARBA00009370"/>
    </source>
</evidence>
<dbReference type="OrthoDB" id="9802919at2"/>
<evidence type="ECO:0000256" key="4">
    <source>
        <dbReference type="RuleBase" id="RU362042"/>
    </source>
</evidence>
<feature type="active site" evidence="3">
    <location>
        <position position="103"/>
    </location>
</feature>
<dbReference type="GO" id="GO:0006465">
    <property type="term" value="P:signal peptide processing"/>
    <property type="evidence" value="ECO:0007669"/>
    <property type="project" value="InterPro"/>
</dbReference>
<dbReference type="Proteomes" id="UP000317557">
    <property type="component" value="Unassembled WGS sequence"/>
</dbReference>
<dbReference type="AlphaFoldDB" id="A0A521E1T6"/>
<dbReference type="PANTHER" id="PTHR43390">
    <property type="entry name" value="SIGNAL PEPTIDASE I"/>
    <property type="match status" value="1"/>
</dbReference>
<dbReference type="InterPro" id="IPR019533">
    <property type="entry name" value="Peptidase_S26"/>
</dbReference>
<keyword evidence="7" id="KW-1185">Reference proteome</keyword>
<evidence type="ECO:0000259" key="5">
    <source>
        <dbReference type="Pfam" id="PF10502"/>
    </source>
</evidence>
<dbReference type="NCBIfam" id="TIGR02227">
    <property type="entry name" value="sigpep_I_bact"/>
    <property type="match status" value="1"/>
</dbReference>
<accession>A0A521E1T6</accession>
<organism evidence="6 7">
    <name type="scientific">Gracilimonas mengyeensis</name>
    <dbReference type="NCBI Taxonomy" id="1302730"/>
    <lineage>
        <taxon>Bacteria</taxon>
        <taxon>Pseudomonadati</taxon>
        <taxon>Balneolota</taxon>
        <taxon>Balneolia</taxon>
        <taxon>Balneolales</taxon>
        <taxon>Balneolaceae</taxon>
        <taxon>Gracilimonas</taxon>
    </lineage>
</organism>
<evidence type="ECO:0000313" key="7">
    <source>
        <dbReference type="Proteomes" id="UP000317557"/>
    </source>
</evidence>
<dbReference type="Pfam" id="PF10502">
    <property type="entry name" value="Peptidase_S26"/>
    <property type="match status" value="1"/>
</dbReference>
<gene>
    <name evidence="6" type="ORF">SAMN06265219_11080</name>
</gene>
<comment type="catalytic activity">
    <reaction evidence="4">
        <text>Cleavage of hydrophobic, N-terminal signal or leader sequences from secreted and periplasmic proteins.</text>
        <dbReference type="EC" id="3.4.21.89"/>
    </reaction>
</comment>
<dbReference type="GO" id="GO:0004252">
    <property type="term" value="F:serine-type endopeptidase activity"/>
    <property type="evidence" value="ECO:0007669"/>
    <property type="project" value="InterPro"/>
</dbReference>
<dbReference type="PANTHER" id="PTHR43390:SF1">
    <property type="entry name" value="CHLOROPLAST PROCESSING PEPTIDASE"/>
    <property type="match status" value="1"/>
</dbReference>
<sequence>MKKFLLFVGGVIVLSWLVKGLIFSIYHVPTNSMVPVIEKDSYVLVLKYVYNVRSPEYWPLTNNKFPIFSFIGTSQIRKGDIVLFDDPLAPIMDHSGEKDDLLKRCVAFPGDTLYQKLVLNEKNGELRVEYKPWNTKHLEPDNNVRMWVIPGDSTNGGCFVLGDNYNHSFDSRYFGVVPEKLLIGKAVLKIWPWPPKVIS</sequence>
<proteinExistence type="inferred from homology"/>
<feature type="active site" evidence="3">
    <location>
        <position position="32"/>
    </location>
</feature>
<dbReference type="EMBL" id="FXTP01000010">
    <property type="protein sequence ID" value="SMO77916.1"/>
    <property type="molecule type" value="Genomic_DNA"/>
</dbReference>
<reference evidence="6 7" key="1">
    <citation type="submission" date="2017-05" db="EMBL/GenBank/DDBJ databases">
        <authorList>
            <person name="Varghese N."/>
            <person name="Submissions S."/>
        </authorList>
    </citation>
    <scope>NUCLEOTIDE SEQUENCE [LARGE SCALE GENOMIC DNA]</scope>
    <source>
        <strain evidence="6 7">DSM 21985</strain>
    </source>
</reference>
<name>A0A521E1T6_9BACT</name>
<comment type="subcellular location">
    <subcellularLocation>
        <location evidence="4">Membrane</location>
        <topology evidence="4">Single-pass type II membrane protein</topology>
    </subcellularLocation>
</comment>
<evidence type="ECO:0000313" key="6">
    <source>
        <dbReference type="EMBL" id="SMO77916.1"/>
    </source>
</evidence>
<keyword evidence="4" id="KW-0645">Protease</keyword>
<dbReference type="Gene3D" id="2.10.109.10">
    <property type="entry name" value="Umud Fragment, subunit A"/>
    <property type="match status" value="1"/>
</dbReference>
<keyword evidence="4" id="KW-0378">Hydrolase</keyword>
<dbReference type="SUPFAM" id="SSF51306">
    <property type="entry name" value="LexA/Signal peptidase"/>
    <property type="match status" value="1"/>
</dbReference>
<evidence type="ECO:0000256" key="3">
    <source>
        <dbReference type="PIRSR" id="PIRSR600223-1"/>
    </source>
</evidence>
<comment type="similarity">
    <text evidence="1 4">Belongs to the peptidase S26 family.</text>
</comment>
<dbReference type="PRINTS" id="PR00727">
    <property type="entry name" value="LEADERPTASE"/>
</dbReference>
<dbReference type="RefSeq" id="WP_142454897.1">
    <property type="nucleotide sequence ID" value="NZ_FXTP01000010.1"/>
</dbReference>
<dbReference type="InterPro" id="IPR036286">
    <property type="entry name" value="LexA/Signal_pep-like_sf"/>
</dbReference>
<dbReference type="GO" id="GO:0009003">
    <property type="term" value="F:signal peptidase activity"/>
    <property type="evidence" value="ECO:0007669"/>
    <property type="project" value="UniProtKB-EC"/>
</dbReference>
<feature type="domain" description="Peptidase S26" evidence="5">
    <location>
        <begin position="2"/>
        <end position="191"/>
    </location>
</feature>
<dbReference type="EC" id="3.4.21.89" evidence="4"/>